<comment type="similarity">
    <text evidence="11">Belongs to the ABC transporter superfamily. UvrA family.</text>
</comment>
<dbReference type="InterPro" id="IPR003439">
    <property type="entry name" value="ABC_transporter-like_ATP-bd"/>
</dbReference>
<dbReference type="InterPro" id="IPR017871">
    <property type="entry name" value="ABC_transporter-like_CS"/>
</dbReference>
<dbReference type="InterPro" id="IPR003593">
    <property type="entry name" value="AAA+_ATPase"/>
</dbReference>
<evidence type="ECO:0000256" key="7">
    <source>
        <dbReference type="ARBA" id="ARBA00022840"/>
    </source>
</evidence>
<evidence type="ECO:0000256" key="3">
    <source>
        <dbReference type="ARBA" id="ARBA00022737"/>
    </source>
</evidence>
<evidence type="ECO:0000256" key="4">
    <source>
        <dbReference type="ARBA" id="ARBA00022741"/>
    </source>
</evidence>
<keyword evidence="4" id="KW-0547">Nucleotide-binding</keyword>
<evidence type="ECO:0000256" key="11">
    <source>
        <dbReference type="ARBA" id="ARBA00038000"/>
    </source>
</evidence>
<dbReference type="EMBL" id="FOYZ01000008">
    <property type="protein sequence ID" value="SFR88598.1"/>
    <property type="molecule type" value="Genomic_DNA"/>
</dbReference>
<dbReference type="GO" id="GO:0005737">
    <property type="term" value="C:cytoplasm"/>
    <property type="evidence" value="ECO:0007669"/>
    <property type="project" value="UniProtKB-SubCell"/>
</dbReference>
<evidence type="ECO:0000256" key="9">
    <source>
        <dbReference type="ARBA" id="ARBA00023125"/>
    </source>
</evidence>
<dbReference type="Gene3D" id="1.20.1580.10">
    <property type="entry name" value="ABC transporter ATPase like domain"/>
    <property type="match status" value="3"/>
</dbReference>
<keyword evidence="5" id="KW-0227">DNA damage</keyword>
<dbReference type="PANTHER" id="PTHR43152:SF3">
    <property type="entry name" value="UVRABC SYSTEM PROTEIN A"/>
    <property type="match status" value="1"/>
</dbReference>
<dbReference type="GO" id="GO:0016887">
    <property type="term" value="F:ATP hydrolysis activity"/>
    <property type="evidence" value="ECO:0007669"/>
    <property type="project" value="InterPro"/>
</dbReference>
<evidence type="ECO:0000259" key="14">
    <source>
        <dbReference type="PROSITE" id="PS50893"/>
    </source>
</evidence>
<dbReference type="GO" id="GO:0003677">
    <property type="term" value="F:DNA binding"/>
    <property type="evidence" value="ECO:0007669"/>
    <property type="project" value="UniProtKB-KW"/>
</dbReference>
<evidence type="ECO:0000256" key="6">
    <source>
        <dbReference type="ARBA" id="ARBA00022769"/>
    </source>
</evidence>
<accession>A0A1I6KC49</accession>
<evidence type="ECO:0000256" key="12">
    <source>
        <dbReference type="ARBA" id="ARBA00039316"/>
    </source>
</evidence>
<dbReference type="Proteomes" id="UP000199659">
    <property type="component" value="Unassembled WGS sequence"/>
</dbReference>
<dbReference type="GO" id="GO:0004518">
    <property type="term" value="F:nuclease activity"/>
    <property type="evidence" value="ECO:0007669"/>
    <property type="project" value="UniProtKB-KW"/>
</dbReference>
<dbReference type="GO" id="GO:0006281">
    <property type="term" value="P:DNA repair"/>
    <property type="evidence" value="ECO:0007669"/>
    <property type="project" value="UniProtKB-KW"/>
</dbReference>
<sequence length="762" mass="84762">MEKIKIHGARLHNLKNISLIIPKGQMVVITGISGSGKSSLAFDILFEEGKNQYLRSIGILAGLNNEDKFDIIEGIGPTVAVRQSTIRQSNPRSTVGTKTRILNQLALMFTSEGKTLDGYKKNLSPSYYLYTTAEGMCISCQGRGFYYDINLEQLIPNRTITLAEVYVGLNVTAGFLRILKKKYGMYFNTSFWMLPEDIRDEVVYGTYENGKQSYCLERVLRNAYEKGEDVEEVYRKKLCPDCHGERISEEPKEVFLYGKRIGELAQMTLTGLYDYLNEVPEEGLSQFGKNIVKDIRQHLKQLIQFRLGHLTLYREMSSLSGGEVQRIFLYLQLESRLNSLIYIFDEPMAGLHPSEKPSVIQAVKKLKDIGNTVIVVEHDKELIGQADHIIEIGPKAGTEGGTVVYQGDYQGYMKADTLLSKYLFEKSIMPQRERRTDIFDKNNCIVLKGANTFYLKHITVTFPLHAMVGIAGLSGSGKSSLIEETLLKRLASAKKYGHGSGIEGEERIGGFVKISQEPIGKNACSTPVSYIGIWDKIREVFANQPEARIRDMDAGYFSFHSKGACTDCGGSGFERIFLTSDFSVDKTCQTCNGKRFQEQSLSVKYKGKTISDVLEMSITQAVHFFANQASIVKPLCILEQMGMGYLTLGQPTSSLSGGEAQRVKLAKELGKQHGSNMLYVLDEPTTGLSLYDTALLLKILDKLVSNGNSVIIIEHNIAVLKSCDYIIELGPEGGDKGGKVIANGTPEQLIVNPNSKTGRYLI</sequence>
<proteinExistence type="inferred from homology"/>
<keyword evidence="3" id="KW-0677">Repeat</keyword>
<evidence type="ECO:0000313" key="16">
    <source>
        <dbReference type="Proteomes" id="UP000199659"/>
    </source>
</evidence>
<keyword evidence="8" id="KW-0267">Excision nuclease</keyword>
<feature type="domain" description="ABC transporter" evidence="14">
    <location>
        <begin position="1"/>
        <end position="419"/>
    </location>
</feature>
<gene>
    <name evidence="15" type="ORF">SAMN05661086_02347</name>
</gene>
<evidence type="ECO:0000256" key="10">
    <source>
        <dbReference type="ARBA" id="ARBA00023204"/>
    </source>
</evidence>
<dbReference type="SUPFAM" id="SSF52540">
    <property type="entry name" value="P-loop containing nucleoside triphosphate hydrolases"/>
    <property type="match status" value="2"/>
</dbReference>
<dbReference type="PROSITE" id="PS00211">
    <property type="entry name" value="ABC_TRANSPORTER_1"/>
    <property type="match status" value="1"/>
</dbReference>
<dbReference type="RefSeq" id="WP_092560972.1">
    <property type="nucleotide sequence ID" value="NZ_FOYZ01000008.1"/>
</dbReference>
<dbReference type="Gene3D" id="1.10.8.280">
    <property type="entry name" value="ABC transporter ATPase domain-like"/>
    <property type="match status" value="1"/>
</dbReference>
<dbReference type="AlphaFoldDB" id="A0A1I6KC49"/>
<dbReference type="OrthoDB" id="9809851at2"/>
<protein>
    <recommendedName>
        <fullName evidence="12">UvrABC system protein A</fullName>
    </recommendedName>
    <alternativeName>
        <fullName evidence="13">Excinuclease ABC subunit A</fullName>
    </alternativeName>
</protein>
<keyword evidence="9" id="KW-0238">DNA-binding</keyword>
<dbReference type="PROSITE" id="PS50893">
    <property type="entry name" value="ABC_TRANSPORTER_2"/>
    <property type="match status" value="2"/>
</dbReference>
<dbReference type="Gene3D" id="3.40.50.300">
    <property type="entry name" value="P-loop containing nucleotide triphosphate hydrolases"/>
    <property type="match status" value="3"/>
</dbReference>
<dbReference type="STRING" id="37658.SAMN05661086_02347"/>
<keyword evidence="6" id="KW-0228">DNA excision</keyword>
<dbReference type="InterPro" id="IPR027417">
    <property type="entry name" value="P-loop_NTPase"/>
</dbReference>
<keyword evidence="7" id="KW-0067">ATP-binding</keyword>
<evidence type="ECO:0000256" key="13">
    <source>
        <dbReference type="ARBA" id="ARBA00042156"/>
    </source>
</evidence>
<evidence type="ECO:0000313" key="15">
    <source>
        <dbReference type="EMBL" id="SFR88598.1"/>
    </source>
</evidence>
<feature type="domain" description="ABC transporter" evidence="14">
    <location>
        <begin position="433"/>
        <end position="762"/>
    </location>
</feature>
<keyword evidence="2" id="KW-0963">Cytoplasm</keyword>
<name>A0A1I6KC49_9FIRM</name>
<comment type="subcellular location">
    <subcellularLocation>
        <location evidence="1">Cytoplasm</location>
    </subcellularLocation>
</comment>
<evidence type="ECO:0000256" key="5">
    <source>
        <dbReference type="ARBA" id="ARBA00022763"/>
    </source>
</evidence>
<evidence type="ECO:0000256" key="8">
    <source>
        <dbReference type="ARBA" id="ARBA00022881"/>
    </source>
</evidence>
<dbReference type="PANTHER" id="PTHR43152">
    <property type="entry name" value="UVRABC SYSTEM PROTEIN A"/>
    <property type="match status" value="1"/>
</dbReference>
<evidence type="ECO:0000256" key="1">
    <source>
        <dbReference type="ARBA" id="ARBA00004496"/>
    </source>
</evidence>
<keyword evidence="16" id="KW-1185">Reference proteome</keyword>
<dbReference type="GO" id="GO:0005524">
    <property type="term" value="F:ATP binding"/>
    <property type="evidence" value="ECO:0007669"/>
    <property type="project" value="UniProtKB-KW"/>
</dbReference>
<evidence type="ECO:0000256" key="2">
    <source>
        <dbReference type="ARBA" id="ARBA00022490"/>
    </source>
</evidence>
<dbReference type="SMART" id="SM00382">
    <property type="entry name" value="AAA"/>
    <property type="match status" value="2"/>
</dbReference>
<keyword evidence="10" id="KW-0234">DNA repair</keyword>
<reference evidence="15 16" key="1">
    <citation type="submission" date="2016-10" db="EMBL/GenBank/DDBJ databases">
        <authorList>
            <person name="de Groot N.N."/>
        </authorList>
    </citation>
    <scope>NUCLEOTIDE SEQUENCE [LARGE SCALE GENOMIC DNA]</scope>
    <source>
        <strain evidence="15 16">743A</strain>
    </source>
</reference>
<organism evidence="15 16">
    <name type="scientific">Anaeromicropila populeti</name>
    <dbReference type="NCBI Taxonomy" id="37658"/>
    <lineage>
        <taxon>Bacteria</taxon>
        <taxon>Bacillati</taxon>
        <taxon>Bacillota</taxon>
        <taxon>Clostridia</taxon>
        <taxon>Lachnospirales</taxon>
        <taxon>Lachnospiraceae</taxon>
        <taxon>Anaeromicropila</taxon>
    </lineage>
</organism>